<organism evidence="2 3">
    <name type="scientific">Compostimonas suwonensis</name>
    <dbReference type="NCBI Taxonomy" id="1048394"/>
    <lineage>
        <taxon>Bacteria</taxon>
        <taxon>Bacillati</taxon>
        <taxon>Actinomycetota</taxon>
        <taxon>Actinomycetes</taxon>
        <taxon>Micrococcales</taxon>
        <taxon>Microbacteriaceae</taxon>
        <taxon>Compostimonas</taxon>
    </lineage>
</organism>
<evidence type="ECO:0000313" key="2">
    <source>
        <dbReference type="EMBL" id="PJJ61713.1"/>
    </source>
</evidence>
<comment type="caution">
    <text evidence="2">The sequence shown here is derived from an EMBL/GenBank/DDBJ whole genome shotgun (WGS) entry which is preliminary data.</text>
</comment>
<keyword evidence="3" id="KW-1185">Reference proteome</keyword>
<name>A0A2M9BUU5_9MICO</name>
<accession>A0A2M9BUU5</accession>
<dbReference type="AlphaFoldDB" id="A0A2M9BUU5"/>
<proteinExistence type="predicted"/>
<dbReference type="InterPro" id="IPR024079">
    <property type="entry name" value="MetalloPept_cat_dom_sf"/>
</dbReference>
<reference evidence="2 3" key="1">
    <citation type="submission" date="2017-11" db="EMBL/GenBank/DDBJ databases">
        <title>Genomic Encyclopedia of Archaeal and Bacterial Type Strains, Phase II (KMG-II): From Individual Species to Whole Genera.</title>
        <authorList>
            <person name="Goeker M."/>
        </authorList>
    </citation>
    <scope>NUCLEOTIDE SEQUENCE [LARGE SCALE GENOMIC DNA]</scope>
    <source>
        <strain evidence="2 3">DSM 25625</strain>
    </source>
</reference>
<dbReference type="EMBL" id="PGFB01000004">
    <property type="protein sequence ID" value="PJJ61713.1"/>
    <property type="molecule type" value="Genomic_DNA"/>
</dbReference>
<dbReference type="Pfam" id="PF13582">
    <property type="entry name" value="Reprolysin_3"/>
    <property type="match status" value="1"/>
</dbReference>
<dbReference type="OrthoDB" id="5119073at2"/>
<dbReference type="GO" id="GO:0008237">
    <property type="term" value="F:metallopeptidase activity"/>
    <property type="evidence" value="ECO:0007669"/>
    <property type="project" value="InterPro"/>
</dbReference>
<feature type="signal peptide" evidence="1">
    <location>
        <begin position="1"/>
        <end position="28"/>
    </location>
</feature>
<dbReference type="SUPFAM" id="SSF55486">
    <property type="entry name" value="Metalloproteases ('zincins'), catalytic domain"/>
    <property type="match status" value="1"/>
</dbReference>
<keyword evidence="1" id="KW-0732">Signal</keyword>
<gene>
    <name evidence="2" type="ORF">CLV54_2663</name>
</gene>
<sequence>MKRFIVSVFALATFTLISVVAPTSEAHADSFTGSCANNSSICRADDANMDFCTPVPWPLEWGSPFTDAMINLDAQTDMYDTYQSVCGPQTDLGGYLNTSPEWTLGSSTRGLYSCTKPIGSYGSGVCDQASVLVNTSLLPNYAQRKKTFCHEIGHAAGLYHDTGIGGCMVSGSSTATSYAAHHVAHINSAY</sequence>
<protein>
    <submittedName>
        <fullName evidence="2">Reprolysin-like metallo-peptidase family M12B</fullName>
    </submittedName>
</protein>
<evidence type="ECO:0000313" key="3">
    <source>
        <dbReference type="Proteomes" id="UP000230161"/>
    </source>
</evidence>
<dbReference type="Gene3D" id="3.40.390.10">
    <property type="entry name" value="Collagenase (Catalytic Domain)"/>
    <property type="match status" value="1"/>
</dbReference>
<dbReference type="RefSeq" id="WP_100345415.1">
    <property type="nucleotide sequence ID" value="NZ_PGFB01000004.1"/>
</dbReference>
<feature type="chain" id="PRO_5015006465" evidence="1">
    <location>
        <begin position="29"/>
        <end position="190"/>
    </location>
</feature>
<dbReference type="Proteomes" id="UP000230161">
    <property type="component" value="Unassembled WGS sequence"/>
</dbReference>
<evidence type="ECO:0000256" key="1">
    <source>
        <dbReference type="SAM" id="SignalP"/>
    </source>
</evidence>